<dbReference type="GO" id="GO:0003677">
    <property type="term" value="F:DNA binding"/>
    <property type="evidence" value="ECO:0007669"/>
    <property type="project" value="UniProtKB-UniRule"/>
</dbReference>
<dbReference type="CDD" id="cd06139">
    <property type="entry name" value="DNA_polA_I_Ecoli_like_exo"/>
    <property type="match status" value="1"/>
</dbReference>
<gene>
    <name evidence="18 22" type="primary">polA</name>
    <name evidence="22" type="ORF">PROFFT_A_06650</name>
</gene>
<dbReference type="EMBL" id="LR890047">
    <property type="protein sequence ID" value="CAD6512906.1"/>
    <property type="molecule type" value="Genomic_DNA"/>
</dbReference>
<dbReference type="CDD" id="cd09859">
    <property type="entry name" value="PIN_53EXO"/>
    <property type="match status" value="1"/>
</dbReference>
<evidence type="ECO:0000256" key="13">
    <source>
        <dbReference type="ARBA" id="ARBA00023125"/>
    </source>
</evidence>
<reference evidence="22" key="1">
    <citation type="submission" date="2020-10" db="EMBL/GenBank/DDBJ databases">
        <authorList>
            <person name="Szabo G."/>
        </authorList>
    </citation>
    <scope>NUCLEOTIDE SEQUENCE</scope>
    <source>
        <strain evidence="22">PROFFT</strain>
    </source>
</reference>
<dbReference type="InterPro" id="IPR001098">
    <property type="entry name" value="DNA-dir_DNA_pol_A_palm_dom"/>
</dbReference>
<evidence type="ECO:0000259" key="20">
    <source>
        <dbReference type="SMART" id="SM00475"/>
    </source>
</evidence>
<evidence type="ECO:0000256" key="10">
    <source>
        <dbReference type="ARBA" id="ARBA00022801"/>
    </source>
</evidence>
<evidence type="ECO:0000256" key="2">
    <source>
        <dbReference type="ARBA" id="ARBA00011541"/>
    </source>
</evidence>
<dbReference type="EC" id="2.7.7.7" evidence="3 17"/>
<dbReference type="FunFam" id="3.40.50.1010:FF:000001">
    <property type="entry name" value="DNA polymerase I"/>
    <property type="match status" value="1"/>
</dbReference>
<proteinExistence type="inferred from homology"/>
<evidence type="ECO:0000256" key="14">
    <source>
        <dbReference type="ARBA" id="ARBA00023204"/>
    </source>
</evidence>
<dbReference type="InterPro" id="IPR002421">
    <property type="entry name" value="5-3_exonuclease"/>
</dbReference>
<keyword evidence="5 18" id="KW-0808">Transferase</keyword>
<comment type="catalytic activity">
    <reaction evidence="15 18">
        <text>DNA(n) + a 2'-deoxyribonucleoside 5'-triphosphate = DNA(n+1) + diphosphate</text>
        <dbReference type="Rhea" id="RHEA:22508"/>
        <dbReference type="Rhea" id="RHEA-COMP:17339"/>
        <dbReference type="Rhea" id="RHEA-COMP:17340"/>
        <dbReference type="ChEBI" id="CHEBI:33019"/>
        <dbReference type="ChEBI" id="CHEBI:61560"/>
        <dbReference type="ChEBI" id="CHEBI:173112"/>
        <dbReference type="EC" id="2.7.7.7"/>
    </reaction>
</comment>
<keyword evidence="10 18" id="KW-0378">Hydrolase</keyword>
<dbReference type="PROSITE" id="PS00447">
    <property type="entry name" value="DNA_POLYMERASE_A"/>
    <property type="match status" value="1"/>
</dbReference>
<name>A0A8E4MES5_9ENTR</name>
<dbReference type="Pfam" id="PF02739">
    <property type="entry name" value="5_3_exonuc_N"/>
    <property type="match status" value="1"/>
</dbReference>
<evidence type="ECO:0000256" key="7">
    <source>
        <dbReference type="ARBA" id="ARBA00022705"/>
    </source>
</evidence>
<dbReference type="FunFam" id="1.20.1060.10:FF:000001">
    <property type="entry name" value="DNA polymerase I"/>
    <property type="match status" value="1"/>
</dbReference>
<evidence type="ECO:0000313" key="22">
    <source>
        <dbReference type="EMBL" id="CAD6512906.1"/>
    </source>
</evidence>
<dbReference type="FunFam" id="1.10.150.20:FF:000003">
    <property type="entry name" value="DNA polymerase I"/>
    <property type="match status" value="1"/>
</dbReference>
<comment type="subunit">
    <text evidence="2">Single-chain monomer with multiple functions.</text>
</comment>
<keyword evidence="12 18" id="KW-0239">DNA-directed DNA polymerase</keyword>
<accession>A0A8E4MES5</accession>
<evidence type="ECO:0000256" key="17">
    <source>
        <dbReference type="NCBIfam" id="TIGR00593"/>
    </source>
</evidence>
<evidence type="ECO:0000256" key="4">
    <source>
        <dbReference type="ARBA" id="ARBA00020311"/>
    </source>
</evidence>
<dbReference type="SMART" id="SM00279">
    <property type="entry name" value="HhH2"/>
    <property type="match status" value="1"/>
</dbReference>
<protein>
    <recommendedName>
        <fullName evidence="4 17">DNA polymerase I</fullName>
        <ecNumber evidence="3 17">2.7.7.7</ecNumber>
    </recommendedName>
</protein>
<dbReference type="NCBIfam" id="NF004397">
    <property type="entry name" value="PRK05755.1"/>
    <property type="match status" value="1"/>
</dbReference>
<dbReference type="InterPro" id="IPR008918">
    <property type="entry name" value="HhH2"/>
</dbReference>
<keyword evidence="6 18" id="KW-0548">Nucleotidyltransferase</keyword>
<feature type="domain" description="5'-3' exonuclease" evidence="20">
    <location>
        <begin position="7"/>
        <end position="268"/>
    </location>
</feature>
<feature type="domain" description="3'-5' exonuclease" evidence="19">
    <location>
        <begin position="333"/>
        <end position="523"/>
    </location>
</feature>
<dbReference type="GO" id="GO:0008409">
    <property type="term" value="F:5'-3' exonuclease activity"/>
    <property type="evidence" value="ECO:0007669"/>
    <property type="project" value="UniProtKB-UniRule"/>
</dbReference>
<keyword evidence="8" id="KW-0540">Nuclease</keyword>
<dbReference type="PANTHER" id="PTHR10133:SF27">
    <property type="entry name" value="DNA POLYMERASE NU"/>
    <property type="match status" value="1"/>
</dbReference>
<keyword evidence="23" id="KW-1185">Reference proteome</keyword>
<evidence type="ECO:0000256" key="6">
    <source>
        <dbReference type="ARBA" id="ARBA00022695"/>
    </source>
</evidence>
<dbReference type="CDD" id="cd08637">
    <property type="entry name" value="DNA_pol_A_pol_I_C"/>
    <property type="match status" value="1"/>
</dbReference>
<keyword evidence="11 18" id="KW-0269">Exonuclease</keyword>
<evidence type="ECO:0000259" key="21">
    <source>
        <dbReference type="SMART" id="SM00482"/>
    </source>
</evidence>
<evidence type="ECO:0000256" key="3">
    <source>
        <dbReference type="ARBA" id="ARBA00012417"/>
    </source>
</evidence>
<dbReference type="FunFam" id="1.10.150.20:FF:000002">
    <property type="entry name" value="DNA polymerase I"/>
    <property type="match status" value="1"/>
</dbReference>
<comment type="function">
    <text evidence="16">In addition to polymerase activity, this DNA polymerase exhibits 3'-5' and 5'-3' exonuclease activity. It is able to utilize nicked circular duplex DNA as a template and can unwind the parental DNA strand from its template.</text>
</comment>
<evidence type="ECO:0000256" key="16">
    <source>
        <dbReference type="ARBA" id="ARBA00060162"/>
    </source>
</evidence>
<dbReference type="CDD" id="cd09898">
    <property type="entry name" value="H3TH_53EXO"/>
    <property type="match status" value="1"/>
</dbReference>
<dbReference type="KEGG" id="ptf:PROFFT_A_06650"/>
<dbReference type="Pfam" id="PF00476">
    <property type="entry name" value="DNA_pol_A"/>
    <property type="match status" value="1"/>
</dbReference>
<dbReference type="GO" id="GO:0006261">
    <property type="term" value="P:DNA-templated DNA replication"/>
    <property type="evidence" value="ECO:0007669"/>
    <property type="project" value="UniProtKB-UniRule"/>
</dbReference>
<keyword evidence="7 18" id="KW-0235">DNA replication</keyword>
<organism evidence="22 23">
    <name type="scientific">Candidatus Profftia tarda</name>
    <dbReference type="NCBI Taxonomy" id="1177216"/>
    <lineage>
        <taxon>Bacteria</taxon>
        <taxon>Pseudomonadati</taxon>
        <taxon>Pseudomonadota</taxon>
        <taxon>Gammaproteobacteria</taxon>
        <taxon>Enterobacterales</taxon>
        <taxon>Enterobacteriaceae</taxon>
        <taxon>Candidatus Profftia</taxon>
    </lineage>
</organism>
<dbReference type="RefSeq" id="WP_216782414.1">
    <property type="nucleotide sequence ID" value="NZ_LR890047.1"/>
</dbReference>
<evidence type="ECO:0000313" key="23">
    <source>
        <dbReference type="Proteomes" id="UP000683585"/>
    </source>
</evidence>
<dbReference type="InterPro" id="IPR019760">
    <property type="entry name" value="DNA-dir_DNA_pol_A_CS"/>
</dbReference>
<dbReference type="Pfam" id="PF01367">
    <property type="entry name" value="5_3_exonuc"/>
    <property type="match status" value="1"/>
</dbReference>
<dbReference type="Pfam" id="PF01612">
    <property type="entry name" value="DNA_pol_A_exo1"/>
    <property type="match status" value="1"/>
</dbReference>
<comment type="similarity">
    <text evidence="1 18">Belongs to the DNA polymerase type-A family.</text>
</comment>
<dbReference type="GO" id="GO:0008408">
    <property type="term" value="F:3'-5' exonuclease activity"/>
    <property type="evidence" value="ECO:0007669"/>
    <property type="project" value="UniProtKB-UniRule"/>
</dbReference>
<dbReference type="AlphaFoldDB" id="A0A8E4MES5"/>
<dbReference type="NCBIfam" id="TIGR00593">
    <property type="entry name" value="pola"/>
    <property type="match status" value="1"/>
</dbReference>
<evidence type="ECO:0000259" key="19">
    <source>
        <dbReference type="SMART" id="SM00474"/>
    </source>
</evidence>
<dbReference type="SMART" id="SM00482">
    <property type="entry name" value="POLAc"/>
    <property type="match status" value="1"/>
</dbReference>
<dbReference type="InterPro" id="IPR020046">
    <property type="entry name" value="5-3_exonucl_a-hlix_arch_N"/>
</dbReference>
<evidence type="ECO:0000256" key="15">
    <source>
        <dbReference type="ARBA" id="ARBA00049244"/>
    </source>
</evidence>
<dbReference type="GO" id="GO:0006302">
    <property type="term" value="P:double-strand break repair"/>
    <property type="evidence" value="ECO:0007669"/>
    <property type="project" value="TreeGrafter"/>
</dbReference>
<dbReference type="InterPro" id="IPR002298">
    <property type="entry name" value="DNA_polymerase_A"/>
</dbReference>
<keyword evidence="9 18" id="KW-0227">DNA damage</keyword>
<dbReference type="SMART" id="SM00475">
    <property type="entry name" value="53EXOc"/>
    <property type="match status" value="1"/>
</dbReference>
<evidence type="ECO:0000256" key="11">
    <source>
        <dbReference type="ARBA" id="ARBA00022839"/>
    </source>
</evidence>
<feature type="domain" description="DNA-directed DNA polymerase family A palm" evidence="21">
    <location>
        <begin position="693"/>
        <end position="900"/>
    </location>
</feature>
<dbReference type="InterPro" id="IPR002562">
    <property type="entry name" value="3'-5'_exonuclease_dom"/>
</dbReference>
<dbReference type="PANTHER" id="PTHR10133">
    <property type="entry name" value="DNA POLYMERASE I"/>
    <property type="match status" value="1"/>
</dbReference>
<evidence type="ECO:0000256" key="8">
    <source>
        <dbReference type="ARBA" id="ARBA00022722"/>
    </source>
</evidence>
<evidence type="ECO:0000256" key="18">
    <source>
        <dbReference type="RuleBase" id="RU004460"/>
    </source>
</evidence>
<dbReference type="GO" id="GO:0003887">
    <property type="term" value="F:DNA-directed DNA polymerase activity"/>
    <property type="evidence" value="ECO:0007669"/>
    <property type="project" value="UniProtKB-UniRule"/>
</dbReference>
<dbReference type="Proteomes" id="UP000683585">
    <property type="component" value="Chromosome"/>
</dbReference>
<keyword evidence="14 18" id="KW-0234">DNA repair</keyword>
<evidence type="ECO:0000256" key="5">
    <source>
        <dbReference type="ARBA" id="ARBA00022679"/>
    </source>
</evidence>
<evidence type="ECO:0000256" key="9">
    <source>
        <dbReference type="ARBA" id="ARBA00022763"/>
    </source>
</evidence>
<dbReference type="InterPro" id="IPR018320">
    <property type="entry name" value="DNA_polymerase_1"/>
</dbReference>
<evidence type="ECO:0000256" key="1">
    <source>
        <dbReference type="ARBA" id="ARBA00007705"/>
    </source>
</evidence>
<sequence>MNKMLTCPLILVDGSSYLYRAYHTLPLLINSAGEPTGAIYGVLNMLRSLILCHQPTHIAIIFDAKGKTFRDKLFSSYKSHRRPMPDNLRDQIEPLHKIIKALGLPLMTISGVEADDVIGTLARSAEKSGHHVLISTIDKDMAQLVTPNITLINTINNRRLGPKEVYDKYGVPPELIIDLLALMGDSSDNIPGVPNIGEKTAHAILKGIGNLKQIYRNLDKVATLSFRGAKNIAEKLKLHKDKAELSYLLATIKTDVKLNTTYDDLRIKPIETTTLYDLFSQYEFKRWLENAKNGSWLRDKKKIIQAHQSEKNNNKNMLDIAQKATDFLTTQNYKIIIDDVTLCALIASLKTAKIFAFNTHTDSLDEITGNLVGLSFAITPGLATYIPVSLDSLYVPDIVERVNYYNALEKLKPLLEDIYLLKIGQNLKYDQSLLARYGIKLQGIAFDTMIESYNLDSSHGSYDLAHLSARYLNRTAIFLKNIKRNKEYQEISHKITFKQDPICNLEAVDLILQLHLKLWPEIKKIAILKKVFTEIDMPCVPVLSRMERTGVLINRNILSKESKNLGDRLYELEKRAHKDAGELFNLYSTKQLQCILFKKQKLPVIRKNLGGAPSADKEVLTKLAAKGFQLPSIILEHRSLAKLKGSYSDKLPQMINPNTGRIHTSYHQAVTTTGRISSSNPNLQNIPIRSAEGRRIRHAFIAPQNYKILAADYSQIELRVMAHLSGDKMLIAEFNAGKDIHCATAADMFGIKLEEVSTVQRRDAKAINFGLMYGMSAFGLARQLNITHVAAQSHIDIYFARYPQVLEYTKRMHQYAFHKGYVETIEGRRMYLPDIYSRNLVRRKAAERSAINAPIQGTAADIIKRAMISIDTWLMQQKTILVRMIMQVHDELVFEVHESAIEQSTKKVREIMEADLRLTVPIVVEIGTGRNWEQAH</sequence>
<dbReference type="InterPro" id="IPR020045">
    <property type="entry name" value="DNA_polI_H3TH"/>
</dbReference>
<evidence type="ECO:0000256" key="12">
    <source>
        <dbReference type="ARBA" id="ARBA00022932"/>
    </source>
</evidence>
<keyword evidence="13 18" id="KW-0238">DNA-binding</keyword>
<dbReference type="SMART" id="SM00474">
    <property type="entry name" value="35EXOc"/>
    <property type="match status" value="1"/>
</dbReference>